<dbReference type="PRINTS" id="PR00417">
    <property type="entry name" value="PRTPISMRASEI"/>
</dbReference>
<dbReference type="PROSITE" id="PS52039">
    <property type="entry name" value="TOPO_IA_2"/>
    <property type="match status" value="1"/>
</dbReference>
<dbReference type="SMART" id="SM00436">
    <property type="entry name" value="TOP1Bc"/>
    <property type="match status" value="1"/>
</dbReference>
<dbReference type="SMART" id="SM00437">
    <property type="entry name" value="TOP1Ac"/>
    <property type="match status" value="1"/>
</dbReference>
<keyword evidence="4" id="KW-0799">Topoisomerase</keyword>
<evidence type="ECO:0000256" key="4">
    <source>
        <dbReference type="ARBA" id="ARBA00023029"/>
    </source>
</evidence>
<dbReference type="InterPro" id="IPR013825">
    <property type="entry name" value="Topo_IA_cen_sub2"/>
</dbReference>
<dbReference type="InterPro" id="IPR013497">
    <property type="entry name" value="Topo_IA_cen"/>
</dbReference>
<dbReference type="GO" id="GO:0006265">
    <property type="term" value="P:DNA topological change"/>
    <property type="evidence" value="ECO:0007669"/>
    <property type="project" value="InterPro"/>
</dbReference>
<evidence type="ECO:0000256" key="8">
    <source>
        <dbReference type="ARBA" id="ARBA00031985"/>
    </source>
</evidence>
<dbReference type="Pfam" id="PF01751">
    <property type="entry name" value="Toprim"/>
    <property type="match status" value="1"/>
</dbReference>
<feature type="domain" description="Topo IA-type catalytic" evidence="12">
    <location>
        <begin position="160"/>
        <end position="623"/>
    </location>
</feature>
<evidence type="ECO:0000256" key="10">
    <source>
        <dbReference type="ARBA" id="ARBA00032877"/>
    </source>
</evidence>
<evidence type="ECO:0000256" key="6">
    <source>
        <dbReference type="ARBA" id="ARBA00023235"/>
    </source>
</evidence>
<comment type="similarity">
    <text evidence="2">Belongs to the type IA topoisomerase family.</text>
</comment>
<dbReference type="SMART" id="SM00493">
    <property type="entry name" value="TOPRIM"/>
    <property type="match status" value="1"/>
</dbReference>
<dbReference type="InterPro" id="IPR023405">
    <property type="entry name" value="Topo_IA_core_domain"/>
</dbReference>
<dbReference type="Gene3D" id="1.10.290.10">
    <property type="entry name" value="Topoisomerase I, domain 4"/>
    <property type="match status" value="1"/>
</dbReference>
<dbReference type="InterPro" id="IPR013824">
    <property type="entry name" value="Topo_IA_cen_sub1"/>
</dbReference>
<keyword evidence="6 13" id="KW-0413">Isomerase</keyword>
<evidence type="ECO:0000313" key="13">
    <source>
        <dbReference type="EMBL" id="OXC78599.1"/>
    </source>
</evidence>
<dbReference type="GO" id="GO:0003917">
    <property type="term" value="F:DNA topoisomerase type I (single strand cut, ATP-independent) activity"/>
    <property type="evidence" value="ECO:0007669"/>
    <property type="project" value="UniProtKB-EC"/>
</dbReference>
<dbReference type="PROSITE" id="PS00396">
    <property type="entry name" value="TOPO_IA_1"/>
    <property type="match status" value="1"/>
</dbReference>
<dbReference type="OrthoDB" id="9803554at2"/>
<evidence type="ECO:0000256" key="5">
    <source>
        <dbReference type="ARBA" id="ARBA00023125"/>
    </source>
</evidence>
<evidence type="ECO:0000313" key="14">
    <source>
        <dbReference type="Proteomes" id="UP000214720"/>
    </source>
</evidence>
<accession>A0A226X625</accession>
<keyword evidence="5" id="KW-0238">DNA-binding</keyword>
<dbReference type="GO" id="GO:0006310">
    <property type="term" value="P:DNA recombination"/>
    <property type="evidence" value="ECO:0007669"/>
    <property type="project" value="TreeGrafter"/>
</dbReference>
<dbReference type="Proteomes" id="UP000214720">
    <property type="component" value="Unassembled WGS sequence"/>
</dbReference>
<evidence type="ECO:0000259" key="12">
    <source>
        <dbReference type="PROSITE" id="PS52039"/>
    </source>
</evidence>
<dbReference type="EC" id="5.6.2.1" evidence="3"/>
<dbReference type="InterPro" id="IPR000380">
    <property type="entry name" value="Topo_IA"/>
</dbReference>
<dbReference type="Gene3D" id="3.30.65.10">
    <property type="entry name" value="Bacterial Topoisomerase I, domain 1"/>
    <property type="match status" value="1"/>
</dbReference>
<reference evidence="14" key="1">
    <citation type="submission" date="2017-01" db="EMBL/GenBank/DDBJ databases">
        <title>Genome Analysis of Deinococcus marmoris KOPRI26562.</title>
        <authorList>
            <person name="Kim J.H."/>
            <person name="Oh H.-M."/>
        </authorList>
    </citation>
    <scope>NUCLEOTIDE SEQUENCE [LARGE SCALE GENOMIC DNA]</scope>
    <source>
        <strain evidence="14">PAMC 26633</strain>
    </source>
</reference>
<dbReference type="SUPFAM" id="SSF56712">
    <property type="entry name" value="Prokaryotic type I DNA topoisomerase"/>
    <property type="match status" value="1"/>
</dbReference>
<evidence type="ECO:0000256" key="1">
    <source>
        <dbReference type="ARBA" id="ARBA00000213"/>
    </source>
</evidence>
<evidence type="ECO:0000256" key="2">
    <source>
        <dbReference type="ARBA" id="ARBA00009446"/>
    </source>
</evidence>
<comment type="catalytic activity">
    <reaction evidence="1">
        <text>ATP-independent breakage of single-stranded DNA, followed by passage and rejoining.</text>
        <dbReference type="EC" id="5.6.2.1"/>
    </reaction>
</comment>
<dbReference type="CDD" id="cd01028">
    <property type="entry name" value="TOPRIM_TopoIA"/>
    <property type="match status" value="1"/>
</dbReference>
<dbReference type="EMBL" id="MTHB01000057">
    <property type="protein sequence ID" value="OXC78599.1"/>
    <property type="molecule type" value="Genomic_DNA"/>
</dbReference>
<dbReference type="RefSeq" id="WP_089160501.1">
    <property type="nucleotide sequence ID" value="NZ_MTHB01000057.1"/>
</dbReference>
<dbReference type="InterPro" id="IPR003601">
    <property type="entry name" value="Topo_IA_2"/>
</dbReference>
<sequence length="702" mass="76643">MRLFISEKPSLAEAVAKVLPGAVRKDGAITYVGDDAFVPLAGHALAQAMPDAYLPDDVPLNKKGNKIWREQDLPIVPTTWIMEPEARLQRNLAAIEKLLKTVDEVVHLGDPEPEGQLIVDEVLHYFGNRKPVIRLLVNDYNETKVRQSLANMRSNDAPEFRAWYRWAYAQSHYNWLFGLNLTRAATLRARALGFDGALTVGSVQTPALKIVCDRDRAIETFRSVPYFTMTARIEHANGPFIGMWKASDEQAGLDDAKRLVDGSVAKALTERLSGQIASITDYEKAERREGAPLPMSLNELTVAACTKFGCTGAEVLEAAQKLYDRPLQLTTYPRTEVRHLSEAQHADAPEILAALRKNLPAMQGVIDRTDPSLKSSAFNDKKVDGTSHHGIVPTVATADLSGLTPLERNVYDMIVRSYLAQFYPPAVFMQTKIEAHVDGERFLASGKTPVSLGWREVYAPVEDDAAAASADADGSEGKQHLPAMAQGDAVTCAACTLQSRETKAPERFDESSLLKAMIDLHKFTTDPAAKARLKEGKGIGTSATRAGIISELRERGFLEPLKGSKTKFMTSKSGRGLLDALPGPVKDPTMAGMFKIALDGVASGEISYEQFIERNVGFITKVVTGLRTASMNLPVAPGVPCPKCRSGQLRQLKSEKGPFWGCSNFTAEPKCSASYPDQDGKPNFQMKAKPAKGFGIKKVEVA</sequence>
<dbReference type="PANTHER" id="PTHR11390">
    <property type="entry name" value="PROKARYOTIC DNA TOPOISOMERASE"/>
    <property type="match status" value="1"/>
</dbReference>
<dbReference type="PANTHER" id="PTHR11390:SF21">
    <property type="entry name" value="DNA TOPOISOMERASE 3-ALPHA"/>
    <property type="match status" value="1"/>
</dbReference>
<comment type="caution">
    <text evidence="13">The sequence shown here is derived from an EMBL/GenBank/DDBJ whole genome shotgun (WGS) entry which is preliminary data.</text>
</comment>
<evidence type="ECO:0000256" key="9">
    <source>
        <dbReference type="ARBA" id="ARBA00032235"/>
    </source>
</evidence>
<dbReference type="GO" id="GO:0003677">
    <property type="term" value="F:DNA binding"/>
    <property type="evidence" value="ECO:0007669"/>
    <property type="project" value="UniProtKB-KW"/>
</dbReference>
<gene>
    <name evidence="13" type="ORF">BSU04_10745</name>
</gene>
<proteinExistence type="inferred from homology"/>
<organism evidence="13 14">
    <name type="scientific">Caballeronia sordidicola</name>
    <name type="common">Burkholderia sordidicola</name>
    <dbReference type="NCBI Taxonomy" id="196367"/>
    <lineage>
        <taxon>Bacteria</taxon>
        <taxon>Pseudomonadati</taxon>
        <taxon>Pseudomonadota</taxon>
        <taxon>Betaproteobacteria</taxon>
        <taxon>Burkholderiales</taxon>
        <taxon>Burkholderiaceae</taxon>
        <taxon>Caballeronia</taxon>
    </lineage>
</organism>
<evidence type="ECO:0000256" key="3">
    <source>
        <dbReference type="ARBA" id="ARBA00012891"/>
    </source>
</evidence>
<dbReference type="InterPro" id="IPR003602">
    <property type="entry name" value="Topo_IA_DNA-bd_dom"/>
</dbReference>
<dbReference type="GO" id="GO:0043597">
    <property type="term" value="C:cytoplasmic replication fork"/>
    <property type="evidence" value="ECO:0007669"/>
    <property type="project" value="TreeGrafter"/>
</dbReference>
<dbReference type="Gene3D" id="1.10.460.10">
    <property type="entry name" value="Topoisomerase I, domain 2"/>
    <property type="match status" value="1"/>
</dbReference>
<dbReference type="Gene3D" id="2.70.20.10">
    <property type="entry name" value="Topoisomerase I, domain 3"/>
    <property type="match status" value="1"/>
</dbReference>
<dbReference type="PROSITE" id="PS50880">
    <property type="entry name" value="TOPRIM"/>
    <property type="match status" value="1"/>
</dbReference>
<dbReference type="InterPro" id="IPR023406">
    <property type="entry name" value="Topo_IA_AS"/>
</dbReference>
<dbReference type="Gene3D" id="3.40.50.140">
    <property type="match status" value="1"/>
</dbReference>
<dbReference type="Pfam" id="PF01131">
    <property type="entry name" value="Topoisom_bac"/>
    <property type="match status" value="1"/>
</dbReference>
<dbReference type="InterPro" id="IPR006171">
    <property type="entry name" value="TOPRIM_dom"/>
</dbReference>
<dbReference type="GO" id="GO:0006281">
    <property type="term" value="P:DNA repair"/>
    <property type="evidence" value="ECO:0007669"/>
    <property type="project" value="TreeGrafter"/>
</dbReference>
<dbReference type="InterPro" id="IPR013826">
    <property type="entry name" value="Topo_IA_cen_sub3"/>
</dbReference>
<protein>
    <recommendedName>
        <fullName evidence="3">DNA topoisomerase</fullName>
        <ecNumber evidence="3">5.6.2.1</ecNumber>
    </recommendedName>
    <alternativeName>
        <fullName evidence="10">Omega-protein</fullName>
    </alternativeName>
    <alternativeName>
        <fullName evidence="9">Relaxing enzyme</fullName>
    </alternativeName>
    <alternativeName>
        <fullName evidence="7">Swivelase</fullName>
    </alternativeName>
    <alternativeName>
        <fullName evidence="8">Untwisting enzyme</fullName>
    </alternativeName>
</protein>
<dbReference type="AlphaFoldDB" id="A0A226X625"/>
<evidence type="ECO:0000259" key="11">
    <source>
        <dbReference type="PROSITE" id="PS50880"/>
    </source>
</evidence>
<feature type="domain" description="Toprim" evidence="11">
    <location>
        <begin position="1"/>
        <end position="141"/>
    </location>
</feature>
<evidence type="ECO:0000256" key="7">
    <source>
        <dbReference type="ARBA" id="ARBA00030003"/>
    </source>
</evidence>
<name>A0A226X625_CABSO</name>